<dbReference type="EMBL" id="UYYF01004275">
    <property type="protein sequence ID" value="VDN01140.1"/>
    <property type="molecule type" value="Genomic_DNA"/>
</dbReference>
<dbReference type="PANTHER" id="PTHR12472">
    <property type="entry name" value="RAB3-GAP REGULATORY DOMAIN"/>
    <property type="match status" value="1"/>
</dbReference>
<dbReference type="GO" id="GO:0005096">
    <property type="term" value="F:GTPase activator activity"/>
    <property type="evidence" value="ECO:0007669"/>
    <property type="project" value="UniProtKB-KW"/>
</dbReference>
<comment type="subcellular location">
    <subcellularLocation>
        <location evidence="1">Cytoplasm</location>
    </subcellularLocation>
</comment>
<evidence type="ECO:0000256" key="1">
    <source>
        <dbReference type="ARBA" id="ARBA00004496"/>
    </source>
</evidence>
<reference evidence="9" key="1">
    <citation type="submission" date="2016-04" db="UniProtKB">
        <authorList>
            <consortium name="WormBaseParasite"/>
        </authorList>
    </citation>
    <scope>IDENTIFICATION</scope>
</reference>
<dbReference type="STRING" id="103827.A0A158RBB8"/>
<dbReference type="Pfam" id="PF14655">
    <property type="entry name" value="RAB3GAP2_N"/>
    <property type="match status" value="1"/>
</dbReference>
<dbReference type="GO" id="GO:0005737">
    <property type="term" value="C:cytoplasm"/>
    <property type="evidence" value="ECO:0007669"/>
    <property type="project" value="UniProtKB-SubCell"/>
</dbReference>
<dbReference type="Proteomes" id="UP000276776">
    <property type="component" value="Unassembled WGS sequence"/>
</dbReference>
<dbReference type="OMA" id="PFRYIYD"/>
<evidence type="ECO:0000256" key="3">
    <source>
        <dbReference type="ARBA" id="ARBA00022468"/>
    </source>
</evidence>
<evidence type="ECO:0000256" key="2">
    <source>
        <dbReference type="ARBA" id="ARBA00008153"/>
    </source>
</evidence>
<dbReference type="WBParaSite" id="TCLT_0000409301-mRNA-1">
    <property type="protein sequence ID" value="TCLT_0000409301-mRNA-1"/>
    <property type="gene ID" value="TCLT_0000409301"/>
</dbReference>
<dbReference type="PANTHER" id="PTHR12472:SF0">
    <property type="entry name" value="RAB3 GTPASE-ACTIVATING PROTEIN NON-CATALYTIC SUBUNIT"/>
    <property type="match status" value="1"/>
</dbReference>
<keyword evidence="8" id="KW-1185">Reference proteome</keyword>
<feature type="domain" description="Rab3-GAP regulatory subunit N-terminal" evidence="5">
    <location>
        <begin position="99"/>
        <end position="514"/>
    </location>
</feature>
<keyword evidence="4" id="KW-0963">Cytoplasm</keyword>
<evidence type="ECO:0000259" key="6">
    <source>
        <dbReference type="Pfam" id="PF14656"/>
    </source>
</evidence>
<reference evidence="7 8" key="2">
    <citation type="submission" date="2018-11" db="EMBL/GenBank/DDBJ databases">
        <authorList>
            <consortium name="Pathogen Informatics"/>
        </authorList>
    </citation>
    <scope>NUCLEOTIDE SEQUENCE [LARGE SCALE GENOMIC DNA]</scope>
</reference>
<keyword evidence="3" id="KW-0343">GTPase activation</keyword>
<dbReference type="InterPro" id="IPR026059">
    <property type="entry name" value="Rab3GAP2"/>
</dbReference>
<sequence length="1342" mass="153635">MDEDLSTVYTLTEQHLLSIQQFFLSRSDDFNENDAQKCIADDYQDANADKMDENNARIKAGIADWTDFDSFHNNSDDLIPPFIKKEDQEVLVIAKNSTWLQGSLISAVGIMDLLVFAHAQKIIVVEKNQTDNTFRTVGQFNVTDDSSWKPLTYIRCLCVLPMSCTRKTETCLYDWCVIIVGLSNGYVRFFTERGLLLRSEHVANSPIEEIRFGESVMAGNQELAILSQTDLTCIEGLSLYVALKAAKNQLARGETNVQKIAESSQLNSTKLKLESDVKVVDFGVSGPVKATWFDLSIAATLSSKGYEARVERSSLPLYSTYVFVGQSPYVGFGWYASTGSQNILSDTLYALGSQLTSSVVSSIPLLGISSLFGLNVSRKDRAVNSPIVELSSSADIPMRSVIIDGRRKGERIYMAPPKYKLAAITDSLARVVLLDIKHRLMLRIWKGYRDARCAWLEGLSTLDRKKNKYELQVQPSTVLYLVIFAPRRGLLEAWSMQNGKRVFASQVDRDGRLIGVQRLSDQLLGFDDRATSYLPSVFFLSSNGKIQRLLIPFHRALSDENGSAVHDSSIIREINHMTRKGKSGDLLMWFKFFRALRTAAAMKESICILWRSFDIDCFKFRPILTSILQHVERYDTLNKSMDRDGFLIYVSAVSQLLDAFITLHKIKSDPAYETDTEIEENNLSHEFFIDKETMDLCTTHIYEFNGSSTLDEKPELSFTEYLSNFDLNQSKISASNRNLVTNKLLRKTPTFGKLVFSGILTKRCTVHNFVNQILPKLGLSGEEIAELFCTYWLSSRHDCCYSLSHVLTLCAHLSKFDSSVQLCYEVNSALSLCLVARALSFDLQYSYTESNIGSQDRSDPEDWDHIELKLEWWDLLLRHLMCMNALGKLSSKLRVRVLDLINNGPAYYREQVGKWSAEFITEPEHFYDIFKDSASINPNVEWQIIISDLKKFFPISFSSELVMCDCAWECTSEWRRSKDKNQAYELLEKAVKFIELTSQAGRLQHGLCTLLWETFLCQPFRYIYDFLNRKSSQYKKLEDCRINIKRFSLCCSKILEMLRKSVRFAEDMSLEIRDSSSSVIKNKLFEDFIEAIFEFQQRKQAKPKKPLCDLAVQKKPVNFPLVCHHHDLAMVIQLQASLEEWPPGPKYFFDAVGERAFFESLYTHPLIPLESISESLREKRMEFLKKCVESNGSPEFTRYLRFLIYDLADDWKLNVDEIKAKEVINLFKKGLDSEAKDILRVIESMELLPYELFNVAVARVRKWFDTSDDDLIMRGLKMSAIDNCMIKYVHESKMEVVIVPPSDIEGLMQQVIMCLDRVQSTDQAVQTYHLAKKFEKLVALIK</sequence>
<dbReference type="InterPro" id="IPR032839">
    <property type="entry name" value="RAB3GAP_N"/>
</dbReference>
<evidence type="ECO:0000313" key="8">
    <source>
        <dbReference type="Proteomes" id="UP000276776"/>
    </source>
</evidence>
<evidence type="ECO:0000313" key="7">
    <source>
        <dbReference type="EMBL" id="VDN01140.1"/>
    </source>
</evidence>
<feature type="domain" description="Rab3GAP regulatory subunit C-terminal" evidence="6">
    <location>
        <begin position="830"/>
        <end position="1315"/>
    </location>
</feature>
<evidence type="ECO:0000259" key="5">
    <source>
        <dbReference type="Pfam" id="PF14655"/>
    </source>
</evidence>
<evidence type="ECO:0000313" key="9">
    <source>
        <dbReference type="WBParaSite" id="TCLT_0000409301-mRNA-1"/>
    </source>
</evidence>
<dbReference type="Pfam" id="PF14656">
    <property type="entry name" value="RAB3GAP2_C"/>
    <property type="match status" value="1"/>
</dbReference>
<gene>
    <name evidence="7" type="ORF">TCLT_LOCUS4082</name>
</gene>
<evidence type="ECO:0000256" key="4">
    <source>
        <dbReference type="ARBA" id="ARBA00022490"/>
    </source>
</evidence>
<comment type="similarity">
    <text evidence="2">Belongs to the Rab3-GAP regulatory subunit family.</text>
</comment>
<accession>A0A158RBB8</accession>
<protein>
    <submittedName>
        <fullName evidence="9">RAB3GAP2_N domain-containing protein</fullName>
    </submittedName>
</protein>
<organism evidence="9">
    <name type="scientific">Thelazia callipaeda</name>
    <name type="common">Oriental eyeworm</name>
    <name type="synonym">Parasitic nematode</name>
    <dbReference type="NCBI Taxonomy" id="103827"/>
    <lineage>
        <taxon>Eukaryota</taxon>
        <taxon>Metazoa</taxon>
        <taxon>Ecdysozoa</taxon>
        <taxon>Nematoda</taxon>
        <taxon>Chromadorea</taxon>
        <taxon>Rhabditida</taxon>
        <taxon>Spirurina</taxon>
        <taxon>Spiruromorpha</taxon>
        <taxon>Thelazioidea</taxon>
        <taxon>Thelaziidae</taxon>
        <taxon>Thelazia</taxon>
    </lineage>
</organism>
<name>A0A158RBB8_THECL</name>
<dbReference type="OrthoDB" id="2019917at2759"/>
<dbReference type="InterPro" id="IPR029257">
    <property type="entry name" value="RAB3GAP2_C"/>
</dbReference>
<proteinExistence type="inferred from homology"/>